<protein>
    <submittedName>
        <fullName evidence="2">Glycosyltransferase involved in cell wall bisynthesis</fullName>
    </submittedName>
</protein>
<proteinExistence type="predicted"/>
<dbReference type="CDD" id="cd03801">
    <property type="entry name" value="GT4_PimA-like"/>
    <property type="match status" value="1"/>
</dbReference>
<dbReference type="InterPro" id="IPR050194">
    <property type="entry name" value="Glycosyltransferase_grp1"/>
</dbReference>
<keyword evidence="3" id="KW-1185">Reference proteome</keyword>
<dbReference type="Gene3D" id="3.40.50.2000">
    <property type="entry name" value="Glycogen Phosphorylase B"/>
    <property type="match status" value="2"/>
</dbReference>
<evidence type="ECO:0000259" key="1">
    <source>
        <dbReference type="Pfam" id="PF00534"/>
    </source>
</evidence>
<dbReference type="EMBL" id="FNEK01000070">
    <property type="protein sequence ID" value="SDL15916.1"/>
    <property type="molecule type" value="Genomic_DNA"/>
</dbReference>
<organism evidence="2 3">
    <name type="scientific">Aliiruegeria lutimaris</name>
    <dbReference type="NCBI Taxonomy" id="571298"/>
    <lineage>
        <taxon>Bacteria</taxon>
        <taxon>Pseudomonadati</taxon>
        <taxon>Pseudomonadota</taxon>
        <taxon>Alphaproteobacteria</taxon>
        <taxon>Rhodobacterales</taxon>
        <taxon>Roseobacteraceae</taxon>
        <taxon>Aliiruegeria</taxon>
    </lineage>
</organism>
<dbReference type="AlphaFoldDB" id="A0A1G9HSX2"/>
<dbReference type="SUPFAM" id="SSF53756">
    <property type="entry name" value="UDP-Glycosyltransferase/glycogen phosphorylase"/>
    <property type="match status" value="1"/>
</dbReference>
<dbReference type="InterPro" id="IPR001296">
    <property type="entry name" value="Glyco_trans_1"/>
</dbReference>
<dbReference type="RefSeq" id="WP_170844708.1">
    <property type="nucleotide sequence ID" value="NZ_FNEK01000070.1"/>
</dbReference>
<gene>
    <name evidence="2" type="ORF">SAMN04488026_107012</name>
</gene>
<dbReference type="STRING" id="571298.SAMN04488026_107012"/>
<feature type="domain" description="Glycosyl transferase family 1" evidence="1">
    <location>
        <begin position="230"/>
        <end position="377"/>
    </location>
</feature>
<evidence type="ECO:0000313" key="3">
    <source>
        <dbReference type="Proteomes" id="UP000199382"/>
    </source>
</evidence>
<dbReference type="PANTHER" id="PTHR45947">
    <property type="entry name" value="SULFOQUINOVOSYL TRANSFERASE SQD2"/>
    <property type="match status" value="1"/>
</dbReference>
<accession>A0A1G9HSX2</accession>
<keyword evidence="2" id="KW-0808">Transferase</keyword>
<evidence type="ECO:0000313" key="2">
    <source>
        <dbReference type="EMBL" id="SDL15916.1"/>
    </source>
</evidence>
<dbReference type="Proteomes" id="UP000199382">
    <property type="component" value="Unassembled WGS sequence"/>
</dbReference>
<dbReference type="PANTHER" id="PTHR45947:SF3">
    <property type="entry name" value="SULFOQUINOVOSYL TRANSFERASE SQD2"/>
    <property type="match status" value="1"/>
</dbReference>
<dbReference type="GO" id="GO:0016757">
    <property type="term" value="F:glycosyltransferase activity"/>
    <property type="evidence" value="ECO:0007669"/>
    <property type="project" value="InterPro"/>
</dbReference>
<reference evidence="2 3" key="1">
    <citation type="submission" date="2016-10" db="EMBL/GenBank/DDBJ databases">
        <authorList>
            <person name="de Groot N.N."/>
        </authorList>
    </citation>
    <scope>NUCLEOTIDE SEQUENCE [LARGE SCALE GENOMIC DNA]</scope>
    <source>
        <strain evidence="2 3">DSM 25294</strain>
    </source>
</reference>
<dbReference type="Pfam" id="PF00534">
    <property type="entry name" value="Glycos_transf_1"/>
    <property type="match status" value="1"/>
</dbReference>
<name>A0A1G9HSX2_9RHOB</name>
<sequence>MTPERVVVINDSSFVQGGTAVLALESVRQIAGQGIPVCFVCGDEGELVEGAETIVSLGQRPLLERSRSEAMRLGFYNAAARDMLAGWIAENDTDGTIYHLHAWSQILSPAIFSALRPVAQRVVVHCHDFFVVCPNGVFMDFGKDELCNRVPMTAGCILSGCDKRSRLQKAWRVARQYRLRAAFDQRLPWGAVTMAHPGMAPFLTSGGIPKERLVVLRNPALPYSTDRIRAEENRKLLFVGRVEVEKGIRRLVRAAAGAGVDLAVVGDGSLMGELSRDFPQVEFLGWRKATEIGEIARSCRALAMPSRMRETFGLVAAEASGSGLPVIASDMALVAEEIAERGLGWSYRANDESDLLRVLIEMRDMPAEEMRRMSERAFGGEQALALSPPKWGEEMLALYGRLLAAARA</sequence>